<feature type="coiled-coil region" evidence="1">
    <location>
        <begin position="126"/>
        <end position="188"/>
    </location>
</feature>
<evidence type="ECO:0000313" key="3">
    <source>
        <dbReference type="Proteomes" id="UP000450000"/>
    </source>
</evidence>
<keyword evidence="3" id="KW-1185">Reference proteome</keyword>
<protein>
    <submittedName>
        <fullName evidence="2">Uncharacterized protein</fullName>
    </submittedName>
</protein>
<accession>A0A6N7KSJ4</accession>
<dbReference type="OrthoDB" id="4329624at2"/>
<evidence type="ECO:0000256" key="1">
    <source>
        <dbReference type="SAM" id="Coils"/>
    </source>
</evidence>
<reference evidence="2 3" key="1">
    <citation type="submission" date="2019-09" db="EMBL/GenBank/DDBJ databases">
        <title>Genome Sequences of Streptomyces kaniharaensis ATCC 21070.</title>
        <authorList>
            <person name="Zhu W."/>
            <person name="De Crecy-Lagard V."/>
            <person name="Richards N.G."/>
        </authorList>
    </citation>
    <scope>NUCLEOTIDE SEQUENCE [LARGE SCALE GENOMIC DNA]</scope>
    <source>
        <strain evidence="2 3">SF-557</strain>
    </source>
</reference>
<comment type="caution">
    <text evidence="2">The sequence shown here is derived from an EMBL/GenBank/DDBJ whole genome shotgun (WGS) entry which is preliminary data.</text>
</comment>
<evidence type="ECO:0000313" key="2">
    <source>
        <dbReference type="EMBL" id="MQS14490.1"/>
    </source>
</evidence>
<keyword evidence="1" id="KW-0175">Coiled coil</keyword>
<gene>
    <name evidence="2" type="ORF">F7Q99_20030</name>
</gene>
<dbReference type="Proteomes" id="UP000450000">
    <property type="component" value="Unassembled WGS sequence"/>
</dbReference>
<proteinExistence type="predicted"/>
<dbReference type="RefSeq" id="WP_153463278.1">
    <property type="nucleotide sequence ID" value="NZ_WBOF01000001.1"/>
</dbReference>
<dbReference type="AlphaFoldDB" id="A0A6N7KSJ4"/>
<organism evidence="2 3">
    <name type="scientific">Streptomyces kaniharaensis</name>
    <dbReference type="NCBI Taxonomy" id="212423"/>
    <lineage>
        <taxon>Bacteria</taxon>
        <taxon>Bacillati</taxon>
        <taxon>Actinomycetota</taxon>
        <taxon>Actinomycetes</taxon>
        <taxon>Kitasatosporales</taxon>
        <taxon>Streptomycetaceae</taxon>
        <taxon>Streptomyces</taxon>
    </lineage>
</organism>
<sequence>MSQPQPAEPLDLDAIQARHTLPVEPNGCGTCRDRARDGQKPIHYGCERRATLLPAPDAPDYETLLDLTDAQRRGLPTRFHTPVWEGNAEPNAWLCAVCWGDGWVTQWPCPTAAEHGSDVFTPEDLAERARTDVEQLLARVRELEAERALYVGVEPTIAQELAYRSSEIDRLEAEYERLRTAWHSAKTRARTAREHLELAEHGRDCATEAIEQLQTTLSQMPRCQAPHPVADDARCELIIQHPGWHAAHVGAWPHASWPFTPQT</sequence>
<name>A0A6N7KSJ4_9ACTN</name>
<dbReference type="EMBL" id="WBOF01000001">
    <property type="protein sequence ID" value="MQS14490.1"/>
    <property type="molecule type" value="Genomic_DNA"/>
</dbReference>